<evidence type="ECO:0000256" key="7">
    <source>
        <dbReference type="PROSITE-ProRule" id="PRU00169"/>
    </source>
</evidence>
<dbReference type="GO" id="GO:0043565">
    <property type="term" value="F:sequence-specific DNA binding"/>
    <property type="evidence" value="ECO:0007669"/>
    <property type="project" value="InterPro"/>
</dbReference>
<keyword evidence="3" id="KW-0067">ATP-binding</keyword>
<dbReference type="InterPro" id="IPR002197">
    <property type="entry name" value="HTH_Fis"/>
</dbReference>
<name>A0A2A2GC22_9BACT</name>
<dbReference type="SUPFAM" id="SSF52172">
    <property type="entry name" value="CheY-like"/>
    <property type="match status" value="1"/>
</dbReference>
<dbReference type="Proteomes" id="UP000218831">
    <property type="component" value="Unassembled WGS sequence"/>
</dbReference>
<dbReference type="InterPro" id="IPR025943">
    <property type="entry name" value="Sigma_54_int_dom_ATP-bd_2"/>
</dbReference>
<keyword evidence="1 7" id="KW-0597">Phosphoprotein</keyword>
<dbReference type="PROSITE" id="PS50110">
    <property type="entry name" value="RESPONSE_REGULATORY"/>
    <property type="match status" value="1"/>
</dbReference>
<evidence type="ECO:0000256" key="2">
    <source>
        <dbReference type="ARBA" id="ARBA00022741"/>
    </source>
</evidence>
<dbReference type="Pfam" id="PF25601">
    <property type="entry name" value="AAA_lid_14"/>
    <property type="match status" value="1"/>
</dbReference>
<evidence type="ECO:0000256" key="5">
    <source>
        <dbReference type="ARBA" id="ARBA00023015"/>
    </source>
</evidence>
<dbReference type="RefSeq" id="WP_095605765.1">
    <property type="nucleotide sequence ID" value="NZ_NSKE01000003.1"/>
</dbReference>
<evidence type="ECO:0000256" key="4">
    <source>
        <dbReference type="ARBA" id="ARBA00023012"/>
    </source>
</evidence>
<dbReference type="SUPFAM" id="SSF52540">
    <property type="entry name" value="P-loop containing nucleoside triphosphate hydrolases"/>
    <property type="match status" value="1"/>
</dbReference>
<dbReference type="Gene3D" id="3.40.50.2300">
    <property type="match status" value="1"/>
</dbReference>
<evidence type="ECO:0000313" key="10">
    <source>
        <dbReference type="EMBL" id="PAU94898.1"/>
    </source>
</evidence>
<dbReference type="PANTHER" id="PTHR32071:SF121">
    <property type="entry name" value="SIGMA L-DEPENDENT TRANSCRIPTIONAL REGULATOR YQIR-RELATED"/>
    <property type="match status" value="1"/>
</dbReference>
<dbReference type="Pfam" id="PF02954">
    <property type="entry name" value="HTH_8"/>
    <property type="match status" value="1"/>
</dbReference>
<dbReference type="InterPro" id="IPR027417">
    <property type="entry name" value="P-loop_NTPase"/>
</dbReference>
<proteinExistence type="predicted"/>
<dbReference type="InterPro" id="IPR001789">
    <property type="entry name" value="Sig_transdc_resp-reg_receiver"/>
</dbReference>
<gene>
    <name evidence="10" type="ORF">CK503_05365</name>
</gene>
<dbReference type="GO" id="GO:0006355">
    <property type="term" value="P:regulation of DNA-templated transcription"/>
    <property type="evidence" value="ECO:0007669"/>
    <property type="project" value="InterPro"/>
</dbReference>
<dbReference type="PANTHER" id="PTHR32071">
    <property type="entry name" value="TRANSCRIPTIONAL REGULATORY PROTEIN"/>
    <property type="match status" value="1"/>
</dbReference>
<dbReference type="SUPFAM" id="SSF46689">
    <property type="entry name" value="Homeodomain-like"/>
    <property type="match status" value="1"/>
</dbReference>
<accession>A0A2A2GC22</accession>
<evidence type="ECO:0000259" key="8">
    <source>
        <dbReference type="PROSITE" id="PS50045"/>
    </source>
</evidence>
<dbReference type="PROSITE" id="PS00675">
    <property type="entry name" value="SIGMA54_INTERACT_1"/>
    <property type="match status" value="1"/>
</dbReference>
<dbReference type="PROSITE" id="PS50045">
    <property type="entry name" value="SIGMA54_INTERACT_4"/>
    <property type="match status" value="1"/>
</dbReference>
<feature type="modified residue" description="4-aspartylphosphate" evidence="7">
    <location>
        <position position="54"/>
    </location>
</feature>
<dbReference type="SMART" id="SM00448">
    <property type="entry name" value="REC"/>
    <property type="match status" value="1"/>
</dbReference>
<dbReference type="InterPro" id="IPR003593">
    <property type="entry name" value="AAA+_ATPase"/>
</dbReference>
<reference evidence="10 11" key="1">
    <citation type="submission" date="2017-08" db="EMBL/GenBank/DDBJ databases">
        <title>Aliifodinibius alkalisoli sp. nov., isolated from saline alkaline soil.</title>
        <authorList>
            <person name="Liu D."/>
            <person name="Zhang G."/>
        </authorList>
    </citation>
    <scope>NUCLEOTIDE SEQUENCE [LARGE SCALE GENOMIC DNA]</scope>
    <source>
        <strain evidence="10 11">WN023</strain>
    </source>
</reference>
<feature type="domain" description="Response regulatory" evidence="9">
    <location>
        <begin position="5"/>
        <end position="119"/>
    </location>
</feature>
<keyword evidence="6" id="KW-0804">Transcription</keyword>
<dbReference type="InterPro" id="IPR025662">
    <property type="entry name" value="Sigma_54_int_dom_ATP-bd_1"/>
</dbReference>
<dbReference type="EMBL" id="NSKE01000003">
    <property type="protein sequence ID" value="PAU94898.1"/>
    <property type="molecule type" value="Genomic_DNA"/>
</dbReference>
<dbReference type="Gene3D" id="1.10.8.60">
    <property type="match status" value="1"/>
</dbReference>
<dbReference type="Gene3D" id="1.10.10.60">
    <property type="entry name" value="Homeodomain-like"/>
    <property type="match status" value="1"/>
</dbReference>
<dbReference type="OrthoDB" id="9810703at2"/>
<dbReference type="InterPro" id="IPR011006">
    <property type="entry name" value="CheY-like_superfamily"/>
</dbReference>
<dbReference type="PROSITE" id="PS00676">
    <property type="entry name" value="SIGMA54_INTERACT_2"/>
    <property type="match status" value="1"/>
</dbReference>
<dbReference type="InterPro" id="IPR009057">
    <property type="entry name" value="Homeodomain-like_sf"/>
</dbReference>
<comment type="caution">
    <text evidence="10">The sequence shown here is derived from an EMBL/GenBank/DDBJ whole genome shotgun (WGS) entry which is preliminary data.</text>
</comment>
<organism evidence="10 11">
    <name type="scientific">Fodinibius salipaludis</name>
    <dbReference type="NCBI Taxonomy" id="2032627"/>
    <lineage>
        <taxon>Bacteria</taxon>
        <taxon>Pseudomonadati</taxon>
        <taxon>Balneolota</taxon>
        <taxon>Balneolia</taxon>
        <taxon>Balneolales</taxon>
        <taxon>Balneolaceae</taxon>
        <taxon>Fodinibius</taxon>
    </lineage>
</organism>
<evidence type="ECO:0000256" key="6">
    <source>
        <dbReference type="ARBA" id="ARBA00023163"/>
    </source>
</evidence>
<dbReference type="InterPro" id="IPR002078">
    <property type="entry name" value="Sigma_54_int"/>
</dbReference>
<dbReference type="CDD" id="cd00009">
    <property type="entry name" value="AAA"/>
    <property type="match status" value="1"/>
</dbReference>
<dbReference type="SMART" id="SM00382">
    <property type="entry name" value="AAA"/>
    <property type="match status" value="1"/>
</dbReference>
<keyword evidence="4" id="KW-0902">Two-component regulatory system</keyword>
<evidence type="ECO:0000313" key="11">
    <source>
        <dbReference type="Proteomes" id="UP000218831"/>
    </source>
</evidence>
<dbReference type="FunFam" id="3.40.50.2300:FF:000018">
    <property type="entry name" value="DNA-binding transcriptional regulator NtrC"/>
    <property type="match status" value="1"/>
</dbReference>
<dbReference type="Gene3D" id="3.40.50.300">
    <property type="entry name" value="P-loop containing nucleotide triphosphate hydrolases"/>
    <property type="match status" value="1"/>
</dbReference>
<dbReference type="Pfam" id="PF00072">
    <property type="entry name" value="Response_reg"/>
    <property type="match status" value="1"/>
</dbReference>
<evidence type="ECO:0000259" key="9">
    <source>
        <dbReference type="PROSITE" id="PS50110"/>
    </source>
</evidence>
<keyword evidence="2" id="KW-0547">Nucleotide-binding</keyword>
<evidence type="ECO:0000256" key="1">
    <source>
        <dbReference type="ARBA" id="ARBA00022553"/>
    </source>
</evidence>
<dbReference type="PRINTS" id="PR01590">
    <property type="entry name" value="HTHFIS"/>
</dbReference>
<dbReference type="GO" id="GO:0005524">
    <property type="term" value="F:ATP binding"/>
    <property type="evidence" value="ECO:0007669"/>
    <property type="project" value="UniProtKB-KW"/>
</dbReference>
<keyword evidence="11" id="KW-1185">Reference proteome</keyword>
<keyword evidence="5" id="KW-0805">Transcription regulation</keyword>
<dbReference type="InterPro" id="IPR058031">
    <property type="entry name" value="AAA_lid_NorR"/>
</dbReference>
<dbReference type="Pfam" id="PF00158">
    <property type="entry name" value="Sigma54_activat"/>
    <property type="match status" value="1"/>
</dbReference>
<feature type="domain" description="Sigma-54 factor interaction" evidence="8">
    <location>
        <begin position="144"/>
        <end position="369"/>
    </location>
</feature>
<dbReference type="GO" id="GO:0000160">
    <property type="term" value="P:phosphorelay signal transduction system"/>
    <property type="evidence" value="ECO:0007669"/>
    <property type="project" value="UniProtKB-KW"/>
</dbReference>
<dbReference type="FunFam" id="3.40.50.300:FF:000006">
    <property type="entry name" value="DNA-binding transcriptional regulator NtrC"/>
    <property type="match status" value="1"/>
</dbReference>
<evidence type="ECO:0000256" key="3">
    <source>
        <dbReference type="ARBA" id="ARBA00022840"/>
    </source>
</evidence>
<dbReference type="AlphaFoldDB" id="A0A2A2GC22"/>
<sequence length="441" mass="49723">MKSEHVLIIDDEERFRELLSRIIGLEGFEVFQAKNVRKALKILENESISVVVTDVKLPDGNGMDLLERIKREYPLIEVILITAFGNIQDGVNAMKQGAFDYITKGDDDEHIHVVVERAAEKAHMQQKLQHLEQRVDEKYGFTNIIGESEAIQEAVRMAKKVAASDMSVLLQGETGTGKELFAQAIHQASPRKGGPFVALNCSAFPKDMLESEMFGFKKGAFTGATESKKGLIEEADGGTLFLDEIGEMDIGLQAKLLRFLENNKYTKLGETQERSVDIRVVAATNKNLKREAEQEAFRDDLYYRLAGFEISIPPLRDRKQDIPLLANFFLKRLNERVQRIDDETMNLLLSYTWQGNIRELKNIIERSAILAEGDVITPDLLPPEFHGDSTTDSGHPDSLKKMERIHIGRVLDRVDGNKTKAADLLGIGTSTLYRKIEEYDL</sequence>
<protein>
    <submittedName>
        <fullName evidence="10">Sigma-54-dependent Fis family transcriptional regulator</fullName>
    </submittedName>
</protein>